<sequence>MDGTVGTIPPEELCASAGGVEAVWLAAADAVTAVAGDAASWTTITLREGCRFEPCAVAEDGAGYVQRMQGAFSLWYIRHELSWTLPVAGGRAAAVVERLRELDGRGGIVALLRLASGETVLAGWSADFGAGRPLRLVAAEADSSTRQAEDPVVRVTLRANDVACSRPFTGRVDDLL</sequence>
<evidence type="ECO:0000313" key="1">
    <source>
        <dbReference type="EMBL" id="HIZ14506.1"/>
    </source>
</evidence>
<reference evidence="1" key="1">
    <citation type="journal article" date="2021" name="PeerJ">
        <title>Extensive microbial diversity within the chicken gut microbiome revealed by metagenomics and culture.</title>
        <authorList>
            <person name="Gilroy R."/>
            <person name="Ravi A."/>
            <person name="Getino M."/>
            <person name="Pursley I."/>
            <person name="Horton D.L."/>
            <person name="Alikhan N.F."/>
            <person name="Baker D."/>
            <person name="Gharbi K."/>
            <person name="Hall N."/>
            <person name="Watson M."/>
            <person name="Adriaenssens E.M."/>
            <person name="Foster-Nyarko E."/>
            <person name="Jarju S."/>
            <person name="Secka A."/>
            <person name="Antonio M."/>
            <person name="Oren A."/>
            <person name="Chaudhuri R.R."/>
            <person name="La Ragione R."/>
            <person name="Hildebrand F."/>
            <person name="Pallen M.J."/>
        </authorList>
    </citation>
    <scope>NUCLEOTIDE SEQUENCE</scope>
    <source>
        <strain evidence="1">ChiHjej11B10-19426</strain>
    </source>
</reference>
<gene>
    <name evidence="1" type="ORF">H9816_01125</name>
</gene>
<organism evidence="1 2">
    <name type="scientific">Candidatus Tidjanibacter faecipullorum</name>
    <dbReference type="NCBI Taxonomy" id="2838766"/>
    <lineage>
        <taxon>Bacteria</taxon>
        <taxon>Pseudomonadati</taxon>
        <taxon>Bacteroidota</taxon>
        <taxon>Bacteroidia</taxon>
        <taxon>Bacteroidales</taxon>
        <taxon>Rikenellaceae</taxon>
        <taxon>Tidjanibacter</taxon>
    </lineage>
</organism>
<protein>
    <submittedName>
        <fullName evidence="1">Uncharacterized protein</fullName>
    </submittedName>
</protein>
<accession>A0A9D2IKS8</accession>
<name>A0A9D2IKS8_9BACT</name>
<dbReference type="Proteomes" id="UP000824014">
    <property type="component" value="Unassembled WGS sequence"/>
</dbReference>
<comment type="caution">
    <text evidence="1">The sequence shown here is derived from an EMBL/GenBank/DDBJ whole genome shotgun (WGS) entry which is preliminary data.</text>
</comment>
<dbReference type="AlphaFoldDB" id="A0A9D2IKS8"/>
<dbReference type="EMBL" id="DXCC01000004">
    <property type="protein sequence ID" value="HIZ14506.1"/>
    <property type="molecule type" value="Genomic_DNA"/>
</dbReference>
<evidence type="ECO:0000313" key="2">
    <source>
        <dbReference type="Proteomes" id="UP000824014"/>
    </source>
</evidence>
<proteinExistence type="predicted"/>
<reference evidence="1" key="2">
    <citation type="submission" date="2021-04" db="EMBL/GenBank/DDBJ databases">
        <authorList>
            <person name="Gilroy R."/>
        </authorList>
    </citation>
    <scope>NUCLEOTIDE SEQUENCE</scope>
    <source>
        <strain evidence="1">ChiHjej11B10-19426</strain>
    </source>
</reference>